<evidence type="ECO:0000256" key="3">
    <source>
        <dbReference type="ARBA" id="ARBA00022707"/>
    </source>
</evidence>
<name>A0A250X632_9CHLO</name>
<protein>
    <recommendedName>
        <fullName evidence="2">Dymeclin</fullName>
    </recommendedName>
</protein>
<evidence type="ECO:0000256" key="4">
    <source>
        <dbReference type="ARBA" id="ARBA00023288"/>
    </source>
</evidence>
<keyword evidence="7" id="KW-1185">Reference proteome</keyword>
<evidence type="ECO:0000256" key="2">
    <source>
        <dbReference type="ARBA" id="ARBA00015736"/>
    </source>
</evidence>
<evidence type="ECO:0000313" key="6">
    <source>
        <dbReference type="EMBL" id="GAX78535.1"/>
    </source>
</evidence>
<comment type="caution">
    <text evidence="6">The sequence shown here is derived from an EMBL/GenBank/DDBJ whole genome shotgun (WGS) entry which is preliminary data.</text>
</comment>
<comment type="similarity">
    <text evidence="1">Belongs to the dymeclin family.</text>
</comment>
<dbReference type="Proteomes" id="UP000232323">
    <property type="component" value="Unassembled WGS sequence"/>
</dbReference>
<feature type="compositionally biased region" description="Low complexity" evidence="5">
    <location>
        <begin position="285"/>
        <end position="305"/>
    </location>
</feature>
<sequence>MGNKGSLELQSQADLFSKLGSSLSIEEEDPYWRQLLSRCITLSSISPADVQACAGQALTQLVAHNITTRNCQVLVSILISLLSTYIQGTIGQDDVNAHIQNVASTSSALTTSEGCRQLASALHIMRLVVIAATRISTEILLALFRMSTTRGQEDLASMLIRNLLDVIVVTSSNSQESYLVLYEALMLAVALNSSVMLQQQSTYCIPGRLQILDILYRQDYHLAANVLQKLLEVYIAQPSFTSQYKPWQSPQLLKNRVPETSLSWASKAAASLLWRPFQILGTSPSSSSACSSISTLPSSTSTTRSHGPAEPRLWGLPPRAGPSQVSDAALHLLLLLLFSADNPSSMVNPFRVALATLSDTAPGGRVDDGLARGSWYTYDRRHGSASYHSVDGNSSESKGTEEKAKHAIKARALYDFIACKGLDLDPELAVVLLYRLMHSCPVFRDCVLSRTDMDTLLLPLLRLLYTCPAHAANHAYMLQVILLIFSQDVPLMLAVNHVLLEPSQVTSWYRELMPSSRQLRDNKISLGSLMLAVLVRTVLQGFGSSGDRGSRSSEDTPLVPNTALAAIANIAPCMVNIHSHAAMRLVSMFHALSKRHQKLVHRQRQLLVSSHAVAGCLCTWICCSYGFCASGCGGCWQLHQSSK</sequence>
<dbReference type="GO" id="GO:0007030">
    <property type="term" value="P:Golgi organization"/>
    <property type="evidence" value="ECO:0007669"/>
    <property type="project" value="TreeGrafter"/>
</dbReference>
<dbReference type="EMBL" id="BEGY01000033">
    <property type="protein sequence ID" value="GAX78535.1"/>
    <property type="molecule type" value="Genomic_DNA"/>
</dbReference>
<dbReference type="InterPro" id="IPR019142">
    <property type="entry name" value="Dymeclin"/>
</dbReference>
<dbReference type="PANTHER" id="PTHR12895:SF9">
    <property type="entry name" value="DYMECLIN"/>
    <property type="match status" value="1"/>
</dbReference>
<evidence type="ECO:0000313" key="7">
    <source>
        <dbReference type="Proteomes" id="UP000232323"/>
    </source>
</evidence>
<keyword evidence="3" id="KW-0519">Myristate</keyword>
<gene>
    <name evidence="6" type="ORF">CEUSTIGMA_g5975.t1</name>
</gene>
<dbReference type="STRING" id="1157962.A0A250X632"/>
<feature type="region of interest" description="Disordered" evidence="5">
    <location>
        <begin position="285"/>
        <end position="318"/>
    </location>
</feature>
<evidence type="ECO:0000256" key="5">
    <source>
        <dbReference type="SAM" id="MobiDB-lite"/>
    </source>
</evidence>
<proteinExistence type="inferred from homology"/>
<reference evidence="6 7" key="1">
    <citation type="submission" date="2017-08" db="EMBL/GenBank/DDBJ databases">
        <title>Acidophilic green algal genome provides insights into adaptation to an acidic environment.</title>
        <authorList>
            <person name="Hirooka S."/>
            <person name="Hirose Y."/>
            <person name="Kanesaki Y."/>
            <person name="Higuchi S."/>
            <person name="Fujiwara T."/>
            <person name="Onuma R."/>
            <person name="Era A."/>
            <person name="Ohbayashi R."/>
            <person name="Uzuka A."/>
            <person name="Nozaki H."/>
            <person name="Yoshikawa H."/>
            <person name="Miyagishima S.Y."/>
        </authorList>
    </citation>
    <scope>NUCLEOTIDE SEQUENCE [LARGE SCALE GENOMIC DNA]</scope>
    <source>
        <strain evidence="6 7">NIES-2499</strain>
    </source>
</reference>
<accession>A0A250X632</accession>
<dbReference type="PANTHER" id="PTHR12895">
    <property type="entry name" value="DYMECLIN"/>
    <property type="match status" value="1"/>
</dbReference>
<dbReference type="OrthoDB" id="533722at2759"/>
<dbReference type="GO" id="GO:0005794">
    <property type="term" value="C:Golgi apparatus"/>
    <property type="evidence" value="ECO:0007669"/>
    <property type="project" value="TreeGrafter"/>
</dbReference>
<dbReference type="AlphaFoldDB" id="A0A250X632"/>
<evidence type="ECO:0000256" key="1">
    <source>
        <dbReference type="ARBA" id="ARBA00010603"/>
    </source>
</evidence>
<organism evidence="6 7">
    <name type="scientific">Chlamydomonas eustigma</name>
    <dbReference type="NCBI Taxonomy" id="1157962"/>
    <lineage>
        <taxon>Eukaryota</taxon>
        <taxon>Viridiplantae</taxon>
        <taxon>Chlorophyta</taxon>
        <taxon>core chlorophytes</taxon>
        <taxon>Chlorophyceae</taxon>
        <taxon>CS clade</taxon>
        <taxon>Chlamydomonadales</taxon>
        <taxon>Chlamydomonadaceae</taxon>
        <taxon>Chlamydomonas</taxon>
    </lineage>
</organism>
<keyword evidence="4" id="KW-0449">Lipoprotein</keyword>
<dbReference type="Pfam" id="PF09742">
    <property type="entry name" value="Dymeclin"/>
    <property type="match status" value="1"/>
</dbReference>